<dbReference type="GO" id="GO:0032259">
    <property type="term" value="P:methylation"/>
    <property type="evidence" value="ECO:0007669"/>
    <property type="project" value="UniProtKB-KW"/>
</dbReference>
<protein>
    <submittedName>
        <fullName evidence="2">S-adenosyl-methyltransferase</fullName>
    </submittedName>
</protein>
<dbReference type="OrthoDB" id="1132266at2"/>
<keyword evidence="1" id="KW-0175">Coiled coil</keyword>
<comment type="caution">
    <text evidence="2">The sequence shown here is derived from an EMBL/GenBank/DDBJ whole genome shotgun (WGS) entry which is preliminary data.</text>
</comment>
<dbReference type="EMBL" id="JSAQ01000001">
    <property type="protein sequence ID" value="KGO07523.1"/>
    <property type="molecule type" value="Genomic_DNA"/>
</dbReference>
<dbReference type="InterPro" id="IPR045755">
    <property type="entry name" value="FtsL-like"/>
</dbReference>
<dbReference type="GO" id="GO:0008168">
    <property type="term" value="F:methyltransferase activity"/>
    <property type="evidence" value="ECO:0007669"/>
    <property type="project" value="UniProtKB-KW"/>
</dbReference>
<sequence>MGKVNNILKGKFLVDEDAFKNWRMIIFLSALALIMIASSHRADEKVHEIADLKDEVAELRSESVDSRVNLWKLKTSSSVAKALEARGVKPSNIPPKKIKVKTAERD</sequence>
<keyword evidence="3" id="KW-1185">Reference proteome</keyword>
<name>A0A0A2GYA4_9FLAO</name>
<dbReference type="Pfam" id="PF19579">
    <property type="entry name" value="FtsL_2"/>
    <property type="match status" value="1"/>
</dbReference>
<accession>A0A0A2GYA4</accession>
<keyword evidence="2" id="KW-0808">Transferase</keyword>
<gene>
    <name evidence="2" type="ORF">NV36_12205</name>
</gene>
<proteinExistence type="predicted"/>
<organism evidence="2 3">
    <name type="scientific">Dokdonia donghaensis DSW-1</name>
    <dbReference type="NCBI Taxonomy" id="1300343"/>
    <lineage>
        <taxon>Bacteria</taxon>
        <taxon>Pseudomonadati</taxon>
        <taxon>Bacteroidota</taxon>
        <taxon>Flavobacteriia</taxon>
        <taxon>Flavobacteriales</taxon>
        <taxon>Flavobacteriaceae</taxon>
        <taxon>Dokdonia</taxon>
    </lineage>
</organism>
<keyword evidence="2" id="KW-0489">Methyltransferase</keyword>
<dbReference type="AlphaFoldDB" id="A0A0A2GYA4"/>
<feature type="coiled-coil region" evidence="1">
    <location>
        <begin position="42"/>
        <end position="69"/>
    </location>
</feature>
<dbReference type="Proteomes" id="UP000030140">
    <property type="component" value="Unassembled WGS sequence"/>
</dbReference>
<reference evidence="2 3" key="1">
    <citation type="submission" date="2014-10" db="EMBL/GenBank/DDBJ databases">
        <title>Draft genome sequence of the proteorhodopsin-containing marine bacterium Dokdonia donghaensis.</title>
        <authorList>
            <person name="Gomez-Consarnau L."/>
            <person name="Gonzalez J.M."/>
            <person name="Riedel T."/>
            <person name="Jaenicke S."/>
            <person name="Wagner-Doebler I."/>
            <person name="Fuhrman J.A."/>
        </authorList>
    </citation>
    <scope>NUCLEOTIDE SEQUENCE [LARGE SCALE GENOMIC DNA]</scope>
    <source>
        <strain evidence="2 3">DSW-1</strain>
    </source>
</reference>
<dbReference type="KEGG" id="ddo:I597_1319"/>
<evidence type="ECO:0000313" key="2">
    <source>
        <dbReference type="EMBL" id="KGO07523.1"/>
    </source>
</evidence>
<evidence type="ECO:0000313" key="3">
    <source>
        <dbReference type="Proteomes" id="UP000030140"/>
    </source>
</evidence>
<dbReference type="RefSeq" id="WP_035327633.1">
    <property type="nucleotide sequence ID" value="NZ_CP015125.1"/>
</dbReference>
<dbReference type="PATRIC" id="fig|1300343.5.peg.1331"/>
<evidence type="ECO:0000256" key="1">
    <source>
        <dbReference type="SAM" id="Coils"/>
    </source>
</evidence>